<feature type="compositionally biased region" description="Polar residues" evidence="2">
    <location>
        <begin position="847"/>
        <end position="868"/>
    </location>
</feature>
<feature type="region of interest" description="Disordered" evidence="2">
    <location>
        <begin position="954"/>
        <end position="991"/>
    </location>
</feature>
<comment type="caution">
    <text evidence="4">The sequence shown here is derived from an EMBL/GenBank/DDBJ whole genome shotgun (WGS) entry which is preliminary data.</text>
</comment>
<feature type="non-terminal residue" evidence="4">
    <location>
        <position position="1151"/>
    </location>
</feature>
<dbReference type="GO" id="GO:0032065">
    <property type="term" value="P:maintenance of protein location in cell cortex"/>
    <property type="evidence" value="ECO:0007669"/>
    <property type="project" value="InterPro"/>
</dbReference>
<feature type="compositionally biased region" description="Polar residues" evidence="2">
    <location>
        <begin position="25"/>
        <end position="34"/>
    </location>
</feature>
<feature type="compositionally biased region" description="Polar residues" evidence="2">
    <location>
        <begin position="1020"/>
        <end position="1031"/>
    </location>
</feature>
<keyword evidence="1" id="KW-0175">Coiled coil</keyword>
<name>A0A9P6KBL3_9FUNG</name>
<proteinExistence type="predicted"/>
<gene>
    <name evidence="4" type="ORF">BGW38_005078</name>
</gene>
<evidence type="ECO:0000256" key="2">
    <source>
        <dbReference type="SAM" id="MobiDB-lite"/>
    </source>
</evidence>
<feature type="compositionally biased region" description="Low complexity" evidence="2">
    <location>
        <begin position="341"/>
        <end position="355"/>
    </location>
</feature>
<feature type="region of interest" description="Disordered" evidence="2">
    <location>
        <begin position="842"/>
        <end position="880"/>
    </location>
</feature>
<feature type="coiled-coil region" evidence="1">
    <location>
        <begin position="82"/>
        <end position="144"/>
    </location>
</feature>
<dbReference type="GO" id="GO:0005739">
    <property type="term" value="C:mitochondrion"/>
    <property type="evidence" value="ECO:0007669"/>
    <property type="project" value="TreeGrafter"/>
</dbReference>
<evidence type="ECO:0000256" key="1">
    <source>
        <dbReference type="SAM" id="Coils"/>
    </source>
</evidence>
<feature type="domain" description="Pleckstrin homology" evidence="3">
    <location>
        <begin position="1086"/>
        <end position="1148"/>
    </location>
</feature>
<protein>
    <recommendedName>
        <fullName evidence="3">Pleckstrin homology domain-containing protein</fullName>
    </recommendedName>
</protein>
<feature type="region of interest" description="Disordered" evidence="2">
    <location>
        <begin position="679"/>
        <end position="724"/>
    </location>
</feature>
<feature type="compositionally biased region" description="Polar residues" evidence="2">
    <location>
        <begin position="688"/>
        <end position="699"/>
    </location>
</feature>
<dbReference type="GO" id="GO:0005543">
    <property type="term" value="F:phospholipid binding"/>
    <property type="evidence" value="ECO:0007669"/>
    <property type="project" value="InterPro"/>
</dbReference>
<accession>A0A9P6KBL3</accession>
<dbReference type="GO" id="GO:0015631">
    <property type="term" value="F:tubulin binding"/>
    <property type="evidence" value="ECO:0007669"/>
    <property type="project" value="TreeGrafter"/>
</dbReference>
<dbReference type="AlphaFoldDB" id="A0A9P6KBL3"/>
<feature type="compositionally biased region" description="Gly residues" evidence="2">
    <location>
        <begin position="1053"/>
        <end position="1063"/>
    </location>
</feature>
<feature type="region of interest" description="Disordered" evidence="2">
    <location>
        <begin position="482"/>
        <end position="505"/>
    </location>
</feature>
<dbReference type="PANTHER" id="PTHR28190:SF1">
    <property type="entry name" value="NUCLEAR MIGRATION PROTEIN NUM1"/>
    <property type="match status" value="1"/>
</dbReference>
<feature type="compositionally biased region" description="Polar residues" evidence="2">
    <location>
        <begin position="751"/>
        <end position="766"/>
    </location>
</feature>
<evidence type="ECO:0000313" key="4">
    <source>
        <dbReference type="EMBL" id="KAF9578903.1"/>
    </source>
</evidence>
<feature type="compositionally biased region" description="Polar residues" evidence="2">
    <location>
        <begin position="778"/>
        <end position="792"/>
    </location>
</feature>
<feature type="compositionally biased region" description="Polar residues" evidence="2">
    <location>
        <begin position="1042"/>
        <end position="1051"/>
    </location>
</feature>
<dbReference type="GO" id="GO:0000226">
    <property type="term" value="P:microtubule cytoskeleton organization"/>
    <property type="evidence" value="ECO:0007669"/>
    <property type="project" value="TreeGrafter"/>
</dbReference>
<dbReference type="EMBL" id="JAABOA010003215">
    <property type="protein sequence ID" value="KAF9578903.1"/>
    <property type="molecule type" value="Genomic_DNA"/>
</dbReference>
<dbReference type="Proteomes" id="UP000780801">
    <property type="component" value="Unassembled WGS sequence"/>
</dbReference>
<evidence type="ECO:0000259" key="3">
    <source>
        <dbReference type="Pfam" id="PF12814"/>
    </source>
</evidence>
<reference evidence="4" key="1">
    <citation type="journal article" date="2020" name="Fungal Divers.">
        <title>Resolving the Mortierellaceae phylogeny through synthesis of multi-gene phylogenetics and phylogenomics.</title>
        <authorList>
            <person name="Vandepol N."/>
            <person name="Liber J."/>
            <person name="Desiro A."/>
            <person name="Na H."/>
            <person name="Kennedy M."/>
            <person name="Barry K."/>
            <person name="Grigoriev I.V."/>
            <person name="Miller A.N."/>
            <person name="O'Donnell K."/>
            <person name="Stajich J.E."/>
            <person name="Bonito G."/>
        </authorList>
    </citation>
    <scope>NUCLEOTIDE SEQUENCE</scope>
    <source>
        <strain evidence="4">KOD1015</strain>
    </source>
</reference>
<evidence type="ECO:0000313" key="5">
    <source>
        <dbReference type="Proteomes" id="UP000780801"/>
    </source>
</evidence>
<feature type="region of interest" description="Disordered" evidence="2">
    <location>
        <begin position="1"/>
        <end position="34"/>
    </location>
</feature>
<dbReference type="GO" id="GO:0005938">
    <property type="term" value="C:cell cortex"/>
    <property type="evidence" value="ECO:0007669"/>
    <property type="project" value="InterPro"/>
</dbReference>
<dbReference type="InterPro" id="IPR024774">
    <property type="entry name" value="PH_dom-Mcp5-type"/>
</dbReference>
<sequence>PIIEVQPPKNDPSARAGSILGPSALPSSTLPVQTITKPRRHKVVVPSTPSINDPAFPVQIQEELLNQVRYWTSQAEMKEKLNQEYDIKIQEQERIIDALNKQRRLREEGDERQKEDQWNLELANQDLRGQNTELQQQLSRAMHESGKIQKALTTASEQVEQFKDKEEKTAGQLELTKSRHEQDMANMRKHTANIQREKSDLVKKIDELSTTIASQKQKLSKKATMDAIALAQERDEREPESPVEAPVLIQAPPRILSNDEIVSTVPAPVPANEPKATSLARETSFAHQQSIISELQAKLSKEMTEKEKLLSEKDELAKMLVDREETIETLRLENTISDFGSAPVSASSHAAPVSSGEKTLMEPESPAIGELNLGPSFGEESARTSSQRPSRAVSPAPSGGLFAELAHASAISTPVEAHKPAVECKDQEVMTEPIESWIHTIPGFEKPEPKPQVEEKEVQVEAEEKQEEKALAVEEKAIQVDEEKAQAEEKGVQVDEEKAQAEEKGVQVDEEKVQVVEEKAQQVVQTSDVMTSTPTVTLVNFGTSMDAVEATPAVALVDMGTSTDAIEAAPTVASTDIGTSTDAIEAAPAVALVDIGTSTDAVEAAPAVASADIGTSTDAIEAAPAVALVDIGTSTDVIEAAPAVVSVDIGTSTDAVEVVASTPAVVLVDIGTSTDDLPFSAPAPISARTESLPQSQRSGQPAGIDTGKTGSDKASLPLQDSNVTTPTVTGLEIASVQLAEPSAAPIKATAITDSSKQPVPRSNQSEIPVDDERRHTCDMSQSIPESATSQSAPPVPALSKAIIQHNQSVEIGLPSATDGQEFRVSFGSAFGDPSGVVVETGRIQPVYSDSNTTSPVSESKLDSPQDSNIPPARPTTGPPSTLLARAARASMASLVEPGTLGEPMVSAFSHTNNIDNNITTVSANTSGIMTESYNNNSSHANTLINNTNMEIAQPRPSLSAHGSPSYPPRTASLRNEPRMMNSSPPPRSMNTGAAIISSTTRTAYTFNQNSSQVHVPGRESQYQHITDSSGASIGRHKYRPSPNGSISSVSTDYGGGAGSGNGGRDPHDRRMSVSSNYDATATDPTMIQIITQTMIGDYLWKYTRRPMANVISEKRHRRYFWVHPYTKTMYWGLNNPAADGSREHRAKSGKD</sequence>
<dbReference type="InterPro" id="IPR053005">
    <property type="entry name" value="Nuclear_Pos-Cytoskel_Interact"/>
</dbReference>
<dbReference type="PANTHER" id="PTHR28190">
    <property type="entry name" value="NUCLEAR MIGRATION PROTEIN NUM1"/>
    <property type="match status" value="1"/>
</dbReference>
<keyword evidence="5" id="KW-1185">Reference proteome</keyword>
<organism evidence="4 5">
    <name type="scientific">Lunasporangiospora selenospora</name>
    <dbReference type="NCBI Taxonomy" id="979761"/>
    <lineage>
        <taxon>Eukaryota</taxon>
        <taxon>Fungi</taxon>
        <taxon>Fungi incertae sedis</taxon>
        <taxon>Mucoromycota</taxon>
        <taxon>Mortierellomycotina</taxon>
        <taxon>Mortierellomycetes</taxon>
        <taxon>Mortierellales</taxon>
        <taxon>Mortierellaceae</taxon>
        <taxon>Lunasporangiospora</taxon>
    </lineage>
</organism>
<dbReference type="Pfam" id="PF12814">
    <property type="entry name" value="Mcp5_PH"/>
    <property type="match status" value="1"/>
</dbReference>
<feature type="region of interest" description="Disordered" evidence="2">
    <location>
        <begin position="750"/>
        <end position="795"/>
    </location>
</feature>
<feature type="non-terminal residue" evidence="4">
    <location>
        <position position="1"/>
    </location>
</feature>
<feature type="coiled-coil region" evidence="1">
    <location>
        <begin position="292"/>
        <end position="319"/>
    </location>
</feature>
<dbReference type="OrthoDB" id="2149224at2759"/>
<feature type="region of interest" description="Disordered" evidence="2">
    <location>
        <begin position="339"/>
        <end position="399"/>
    </location>
</feature>
<feature type="region of interest" description="Disordered" evidence="2">
    <location>
        <begin position="1013"/>
        <end position="1072"/>
    </location>
</feature>